<accession>A0ABS4THH7</accession>
<name>A0ABS4THH7_9PSEU</name>
<dbReference type="PROSITE" id="PS51257">
    <property type="entry name" value="PROKAR_LIPOPROTEIN"/>
    <property type="match status" value="1"/>
</dbReference>
<feature type="signal peptide" evidence="2">
    <location>
        <begin position="1"/>
        <end position="23"/>
    </location>
</feature>
<gene>
    <name evidence="3" type="ORF">JOF56_004278</name>
</gene>
<reference evidence="3 4" key="1">
    <citation type="submission" date="2021-03" db="EMBL/GenBank/DDBJ databases">
        <title>Sequencing the genomes of 1000 actinobacteria strains.</title>
        <authorList>
            <person name="Klenk H.-P."/>
        </authorList>
    </citation>
    <scope>NUCLEOTIDE SEQUENCE [LARGE SCALE GENOMIC DNA]</scope>
    <source>
        <strain evidence="3 4">DSM 46670</strain>
    </source>
</reference>
<sequence length="151" mass="15319">MNTVGRRAVLAGLMLPLAAACTAEPKPPPPPDPLAELAEQARKDAAAANALAQSNPELAALAGEIAKARTTHATALQTEVDRERPPVSSTAPPPSTQSTQAPAPATKATMVEALKTAEQRAGALVPTVSRYRAGLLGSIAAGCASLREVLA</sequence>
<dbReference type="EMBL" id="JAGINW010000001">
    <property type="protein sequence ID" value="MBP2323893.1"/>
    <property type="molecule type" value="Genomic_DNA"/>
</dbReference>
<feature type="chain" id="PRO_5047053623" evidence="2">
    <location>
        <begin position="24"/>
        <end position="151"/>
    </location>
</feature>
<protein>
    <submittedName>
        <fullName evidence="3">Uncharacterized protein</fullName>
    </submittedName>
</protein>
<feature type="region of interest" description="Disordered" evidence="1">
    <location>
        <begin position="76"/>
        <end position="106"/>
    </location>
</feature>
<dbReference type="Proteomes" id="UP001519332">
    <property type="component" value="Unassembled WGS sequence"/>
</dbReference>
<keyword evidence="4" id="KW-1185">Reference proteome</keyword>
<proteinExistence type="predicted"/>
<evidence type="ECO:0000313" key="4">
    <source>
        <dbReference type="Proteomes" id="UP001519332"/>
    </source>
</evidence>
<comment type="caution">
    <text evidence="3">The sequence shown here is derived from an EMBL/GenBank/DDBJ whole genome shotgun (WGS) entry which is preliminary data.</text>
</comment>
<evidence type="ECO:0000256" key="1">
    <source>
        <dbReference type="SAM" id="MobiDB-lite"/>
    </source>
</evidence>
<organism evidence="3 4">
    <name type="scientific">Kibdelosporangium banguiense</name>
    <dbReference type="NCBI Taxonomy" id="1365924"/>
    <lineage>
        <taxon>Bacteria</taxon>
        <taxon>Bacillati</taxon>
        <taxon>Actinomycetota</taxon>
        <taxon>Actinomycetes</taxon>
        <taxon>Pseudonocardiales</taxon>
        <taxon>Pseudonocardiaceae</taxon>
        <taxon>Kibdelosporangium</taxon>
    </lineage>
</organism>
<evidence type="ECO:0000256" key="2">
    <source>
        <dbReference type="SAM" id="SignalP"/>
    </source>
</evidence>
<feature type="compositionally biased region" description="Low complexity" evidence="1">
    <location>
        <begin position="86"/>
        <end position="106"/>
    </location>
</feature>
<dbReference type="RefSeq" id="WP_307855190.1">
    <property type="nucleotide sequence ID" value="NZ_JAGINW010000001.1"/>
</dbReference>
<keyword evidence="2" id="KW-0732">Signal</keyword>
<evidence type="ECO:0000313" key="3">
    <source>
        <dbReference type="EMBL" id="MBP2323893.1"/>
    </source>
</evidence>